<evidence type="ECO:0000256" key="2">
    <source>
        <dbReference type="ARBA" id="ARBA00023015"/>
    </source>
</evidence>
<evidence type="ECO:0000313" key="9">
    <source>
        <dbReference type="Proteomes" id="UP001519363"/>
    </source>
</evidence>
<evidence type="ECO:0000256" key="5">
    <source>
        <dbReference type="ARBA" id="ARBA00023163"/>
    </source>
</evidence>
<proteinExistence type="inferred from homology"/>
<dbReference type="Gene3D" id="1.10.10.10">
    <property type="entry name" value="Winged helix-like DNA-binding domain superfamily/Winged helix DNA-binding domain"/>
    <property type="match status" value="1"/>
</dbReference>
<dbReference type="InterPro" id="IPR013249">
    <property type="entry name" value="RNA_pol_sigma70_r4_t2"/>
</dbReference>
<reference evidence="8 9" key="1">
    <citation type="submission" date="2021-03" db="EMBL/GenBank/DDBJ databases">
        <title>Sequencing the genomes of 1000 actinobacteria strains.</title>
        <authorList>
            <person name="Klenk H.-P."/>
        </authorList>
    </citation>
    <scope>NUCLEOTIDE SEQUENCE [LARGE SCALE GENOMIC DNA]</scope>
    <source>
        <strain evidence="8 9">DSM 44580</strain>
    </source>
</reference>
<dbReference type="InterPro" id="IPR036388">
    <property type="entry name" value="WH-like_DNA-bd_sf"/>
</dbReference>
<keyword evidence="2" id="KW-0805">Transcription regulation</keyword>
<dbReference type="PANTHER" id="PTHR43133">
    <property type="entry name" value="RNA POLYMERASE ECF-TYPE SIGMA FACTO"/>
    <property type="match status" value="1"/>
</dbReference>
<keyword evidence="9" id="KW-1185">Reference proteome</keyword>
<dbReference type="InterPro" id="IPR007627">
    <property type="entry name" value="RNA_pol_sigma70_r2"/>
</dbReference>
<dbReference type="EMBL" id="JAGIOO010000001">
    <property type="protein sequence ID" value="MBP2472975.1"/>
    <property type="molecule type" value="Genomic_DNA"/>
</dbReference>
<dbReference type="InterPro" id="IPR013325">
    <property type="entry name" value="RNA_pol_sigma_r2"/>
</dbReference>
<accession>A0ABS5AB88</accession>
<dbReference type="PANTHER" id="PTHR43133:SF8">
    <property type="entry name" value="RNA POLYMERASE SIGMA FACTOR HI_1459-RELATED"/>
    <property type="match status" value="1"/>
</dbReference>
<dbReference type="InterPro" id="IPR014284">
    <property type="entry name" value="RNA_pol_sigma-70_dom"/>
</dbReference>
<evidence type="ECO:0000256" key="1">
    <source>
        <dbReference type="ARBA" id="ARBA00010641"/>
    </source>
</evidence>
<dbReference type="InterPro" id="IPR013324">
    <property type="entry name" value="RNA_pol_sigma_r3/r4-like"/>
</dbReference>
<comment type="caution">
    <text evidence="8">The sequence shown here is derived from an EMBL/GenBank/DDBJ whole genome shotgun (WGS) entry which is preliminary data.</text>
</comment>
<dbReference type="InterPro" id="IPR039425">
    <property type="entry name" value="RNA_pol_sigma-70-like"/>
</dbReference>
<keyword evidence="5" id="KW-0804">Transcription</keyword>
<feature type="domain" description="RNA polymerase sigma-70 region 2" evidence="6">
    <location>
        <begin position="22"/>
        <end position="80"/>
    </location>
</feature>
<gene>
    <name evidence="8" type="ORF">JOF53_001847</name>
</gene>
<evidence type="ECO:0000259" key="6">
    <source>
        <dbReference type="Pfam" id="PF04542"/>
    </source>
</evidence>
<evidence type="ECO:0000313" key="8">
    <source>
        <dbReference type="EMBL" id="MBP2472975.1"/>
    </source>
</evidence>
<dbReference type="Gene3D" id="1.10.1740.10">
    <property type="match status" value="1"/>
</dbReference>
<dbReference type="SUPFAM" id="SSF88659">
    <property type="entry name" value="Sigma3 and sigma4 domains of RNA polymerase sigma factors"/>
    <property type="match status" value="1"/>
</dbReference>
<comment type="similarity">
    <text evidence="1">Belongs to the sigma-70 factor family. ECF subfamily.</text>
</comment>
<protein>
    <submittedName>
        <fullName evidence="8">RNA polymerase sigma-70 factor (ECF subfamily)</fullName>
    </submittedName>
</protein>
<keyword evidence="3" id="KW-0731">Sigma factor</keyword>
<dbReference type="RefSeq" id="WP_086788684.1">
    <property type="nucleotide sequence ID" value="NZ_JAGIOO010000001.1"/>
</dbReference>
<organism evidence="8 9">
    <name type="scientific">Crossiella equi</name>
    <dbReference type="NCBI Taxonomy" id="130796"/>
    <lineage>
        <taxon>Bacteria</taxon>
        <taxon>Bacillati</taxon>
        <taxon>Actinomycetota</taxon>
        <taxon>Actinomycetes</taxon>
        <taxon>Pseudonocardiales</taxon>
        <taxon>Pseudonocardiaceae</taxon>
        <taxon>Crossiella</taxon>
    </lineage>
</organism>
<dbReference type="SUPFAM" id="SSF88946">
    <property type="entry name" value="Sigma2 domain of RNA polymerase sigma factors"/>
    <property type="match status" value="1"/>
</dbReference>
<evidence type="ECO:0000256" key="4">
    <source>
        <dbReference type="ARBA" id="ARBA00023125"/>
    </source>
</evidence>
<dbReference type="NCBIfam" id="TIGR02937">
    <property type="entry name" value="sigma70-ECF"/>
    <property type="match status" value="1"/>
</dbReference>
<evidence type="ECO:0000259" key="7">
    <source>
        <dbReference type="Pfam" id="PF08281"/>
    </source>
</evidence>
<name>A0ABS5AB88_9PSEU</name>
<keyword evidence="4" id="KW-0238">DNA-binding</keyword>
<feature type="domain" description="RNA polymerase sigma factor 70 region 4 type 2" evidence="7">
    <location>
        <begin position="119"/>
        <end position="161"/>
    </location>
</feature>
<evidence type="ECO:0000256" key="3">
    <source>
        <dbReference type="ARBA" id="ARBA00023082"/>
    </source>
</evidence>
<dbReference type="Proteomes" id="UP001519363">
    <property type="component" value="Unassembled WGS sequence"/>
</dbReference>
<dbReference type="Pfam" id="PF04542">
    <property type="entry name" value="Sigma70_r2"/>
    <property type="match status" value="1"/>
</dbReference>
<sequence>MENHRTPPSFSDHDWGQCVNLRPELVRLAARRGAGDDAEDLVHEAFIRTASYPDLDRTRLRPFLMSVVKRLCVDHLRRQSVANRVHDHPMLAPVQGRGPAESVVERLHASWLLDQDTGLPESDRRLFALLGDGRSYREVSQQLHVSETDVQRAAYTGRRRLRRQLGRHEVS</sequence>
<dbReference type="Pfam" id="PF08281">
    <property type="entry name" value="Sigma70_r4_2"/>
    <property type="match status" value="1"/>
</dbReference>